<dbReference type="EMBL" id="OX459125">
    <property type="protein sequence ID" value="CAI9116809.1"/>
    <property type="molecule type" value="Genomic_DNA"/>
</dbReference>
<reference evidence="8" key="1">
    <citation type="submission" date="2023-03" db="EMBL/GenBank/DDBJ databases">
        <authorList>
            <person name="Julca I."/>
        </authorList>
    </citation>
    <scope>NUCLEOTIDE SEQUENCE</scope>
</reference>
<dbReference type="Proteomes" id="UP001161247">
    <property type="component" value="Chromosome 8"/>
</dbReference>
<organism evidence="8 9">
    <name type="scientific">Oldenlandia corymbosa var. corymbosa</name>
    <dbReference type="NCBI Taxonomy" id="529605"/>
    <lineage>
        <taxon>Eukaryota</taxon>
        <taxon>Viridiplantae</taxon>
        <taxon>Streptophyta</taxon>
        <taxon>Embryophyta</taxon>
        <taxon>Tracheophyta</taxon>
        <taxon>Spermatophyta</taxon>
        <taxon>Magnoliopsida</taxon>
        <taxon>eudicotyledons</taxon>
        <taxon>Gunneridae</taxon>
        <taxon>Pentapetalae</taxon>
        <taxon>asterids</taxon>
        <taxon>lamiids</taxon>
        <taxon>Gentianales</taxon>
        <taxon>Rubiaceae</taxon>
        <taxon>Rubioideae</taxon>
        <taxon>Spermacoceae</taxon>
        <taxon>Hedyotis-Oldenlandia complex</taxon>
        <taxon>Oldenlandia</taxon>
    </lineage>
</organism>
<keyword evidence="4 5" id="KW-0472">Membrane</keyword>
<proteinExistence type="predicted"/>
<dbReference type="AlphaFoldDB" id="A0AAV1EAS6"/>
<comment type="subcellular location">
    <subcellularLocation>
        <location evidence="1">Membrane</location>
        <topology evidence="1">Multi-pass membrane protein</topology>
    </subcellularLocation>
</comment>
<feature type="transmembrane region" description="Helical" evidence="6">
    <location>
        <begin position="390"/>
        <end position="411"/>
    </location>
</feature>
<accession>A0AAV1EAS6</accession>
<dbReference type="InterPro" id="IPR006634">
    <property type="entry name" value="TLC-dom"/>
</dbReference>
<evidence type="ECO:0000256" key="5">
    <source>
        <dbReference type="PROSITE-ProRule" id="PRU00205"/>
    </source>
</evidence>
<sequence>MVVSFDDQLMEDYLINIIVFGVISWTTLFLLARRIFQKRSFDFCNRLVSTTHAIVGVTLASLSVQDWSNPVSPLASKSSPQQMRTLAVSIAYLIYDLVCSTIGNGVKIDNSVHHLVCIVGGCAGLSYQRCGTEMVAALWITEISTPLLHLREILKELGYKDTDLNLAVDILFAAVFSCARMIGGPYLTYVTLTADNPLVIKMEDYVINILVFGVISWTTLFLLARRLFQNRSFDFCNRLVSTTHAIVAVVLASLSVQNWSSPVSPLASKSSPQQMQAMAVSVAYLIYDLVCSSFDKDVKIDNAIHHLVSIVGLGAGLSYQRCGSEMVAALWITEISSPFLHLRELLKELGYRDTDLNLAVDVLFATVFTCARMIGGPYLTYVTLSANNPLLIKAMAFGLQLVSVFWFYKIARMVMYKVSRRASSTAKKIHSS</sequence>
<keyword evidence="3 6" id="KW-1133">Transmembrane helix</keyword>
<feature type="transmembrane region" description="Helical" evidence="6">
    <location>
        <begin position="358"/>
        <end position="378"/>
    </location>
</feature>
<dbReference type="GO" id="GO:0016020">
    <property type="term" value="C:membrane"/>
    <property type="evidence" value="ECO:0007669"/>
    <property type="project" value="UniProtKB-SubCell"/>
</dbReference>
<feature type="transmembrane region" description="Helical" evidence="6">
    <location>
        <begin position="164"/>
        <end position="185"/>
    </location>
</feature>
<dbReference type="PROSITE" id="PS50922">
    <property type="entry name" value="TLC"/>
    <property type="match status" value="2"/>
</dbReference>
<protein>
    <submittedName>
        <fullName evidence="8">OLC1v1018067C1</fullName>
    </submittedName>
</protein>
<feature type="domain" description="TLC" evidence="7">
    <location>
        <begin position="230"/>
        <end position="419"/>
    </location>
</feature>
<feature type="domain" description="TLC" evidence="7">
    <location>
        <begin position="38"/>
        <end position="229"/>
    </location>
</feature>
<feature type="transmembrane region" description="Helical" evidence="6">
    <location>
        <begin position="205"/>
        <end position="223"/>
    </location>
</feature>
<keyword evidence="2 5" id="KW-0812">Transmembrane</keyword>
<evidence type="ECO:0000256" key="3">
    <source>
        <dbReference type="ARBA" id="ARBA00022989"/>
    </source>
</evidence>
<name>A0AAV1EAS6_OLDCO</name>
<evidence type="ECO:0000256" key="4">
    <source>
        <dbReference type="ARBA" id="ARBA00023136"/>
    </source>
</evidence>
<dbReference type="Pfam" id="PF03798">
    <property type="entry name" value="TRAM_LAG1_CLN8"/>
    <property type="match status" value="2"/>
</dbReference>
<keyword evidence="9" id="KW-1185">Reference proteome</keyword>
<gene>
    <name evidence="8" type="ORF">OLC1_LOCUS23001</name>
</gene>
<dbReference type="PANTHER" id="PTHR31898:SF1">
    <property type="entry name" value="TLC DOMAIN-CONTAINING PROTEIN 5"/>
    <property type="match status" value="1"/>
</dbReference>
<dbReference type="InterPro" id="IPR042512">
    <property type="entry name" value="TLCD5"/>
</dbReference>
<dbReference type="PANTHER" id="PTHR31898">
    <property type="entry name" value="TRANSMEMBRANE PROTEIN 136"/>
    <property type="match status" value="1"/>
</dbReference>
<evidence type="ECO:0000256" key="6">
    <source>
        <dbReference type="SAM" id="Phobius"/>
    </source>
</evidence>
<evidence type="ECO:0000256" key="2">
    <source>
        <dbReference type="ARBA" id="ARBA00022692"/>
    </source>
</evidence>
<evidence type="ECO:0000313" key="8">
    <source>
        <dbReference type="EMBL" id="CAI9116809.1"/>
    </source>
</evidence>
<feature type="transmembrane region" description="Helical" evidence="6">
    <location>
        <begin position="13"/>
        <end position="32"/>
    </location>
</feature>
<evidence type="ECO:0000259" key="7">
    <source>
        <dbReference type="PROSITE" id="PS50922"/>
    </source>
</evidence>
<evidence type="ECO:0000313" key="9">
    <source>
        <dbReference type="Proteomes" id="UP001161247"/>
    </source>
</evidence>
<dbReference type="SMART" id="SM00724">
    <property type="entry name" value="TLC"/>
    <property type="match status" value="2"/>
</dbReference>
<evidence type="ECO:0000256" key="1">
    <source>
        <dbReference type="ARBA" id="ARBA00004141"/>
    </source>
</evidence>